<protein>
    <submittedName>
        <fullName evidence="2">Uncharacterized protein</fullName>
    </submittedName>
</protein>
<dbReference type="Proteomes" id="UP001362999">
    <property type="component" value="Unassembled WGS sequence"/>
</dbReference>
<dbReference type="AlphaFoldDB" id="A0AAW0AL34"/>
<proteinExistence type="predicted"/>
<evidence type="ECO:0000313" key="3">
    <source>
        <dbReference type="Proteomes" id="UP001362999"/>
    </source>
</evidence>
<organism evidence="2 3">
    <name type="scientific">Favolaschia claudopus</name>
    <dbReference type="NCBI Taxonomy" id="2862362"/>
    <lineage>
        <taxon>Eukaryota</taxon>
        <taxon>Fungi</taxon>
        <taxon>Dikarya</taxon>
        <taxon>Basidiomycota</taxon>
        <taxon>Agaricomycotina</taxon>
        <taxon>Agaricomycetes</taxon>
        <taxon>Agaricomycetidae</taxon>
        <taxon>Agaricales</taxon>
        <taxon>Marasmiineae</taxon>
        <taxon>Mycenaceae</taxon>
        <taxon>Favolaschia</taxon>
    </lineage>
</organism>
<dbReference type="EMBL" id="JAWWNJ010000058">
    <property type="protein sequence ID" value="KAK7013804.1"/>
    <property type="molecule type" value="Genomic_DNA"/>
</dbReference>
<feature type="region of interest" description="Disordered" evidence="1">
    <location>
        <begin position="194"/>
        <end position="232"/>
    </location>
</feature>
<accession>A0AAW0AL34</accession>
<keyword evidence="3" id="KW-1185">Reference proteome</keyword>
<evidence type="ECO:0000256" key="1">
    <source>
        <dbReference type="SAM" id="MobiDB-lite"/>
    </source>
</evidence>
<evidence type="ECO:0000313" key="2">
    <source>
        <dbReference type="EMBL" id="KAK7013804.1"/>
    </source>
</evidence>
<sequence>MIAWIQREEEDKGISFLRKEAEPNRGKTEHQWIMKYIFVCARMGTGGKSKYVPKHPERTRKIPNKRLDCSARIVGKSYPARTTILGRYEASHSHPIGGANLIFTRIPPAVRQRIEEDLRAGIRPDVVLARARGNAKSSLTAPLADSLRDLDTTLTAVSTGAEILPRRVKVAPNRGTWNDTAEVMGVKKKGAKKRKHLDAYAGGQASGKSARNDARTAKKARVADPAMEMPEETLSDEAPLGFEEGFFSDLATPDGGLDQWPVGEPVASEPPEAAQKSPETLLRETFAIYNAMFPPNVPQQTSYYRNNSYPVVTPGSYYRTR</sequence>
<name>A0AAW0AL34_9AGAR</name>
<reference evidence="2 3" key="1">
    <citation type="journal article" date="2024" name="J Genomics">
        <title>Draft genome sequencing and assembly of Favolaschia claudopus CIRM-BRFM 2984 isolated from oak limbs.</title>
        <authorList>
            <person name="Navarro D."/>
            <person name="Drula E."/>
            <person name="Chaduli D."/>
            <person name="Cazenave R."/>
            <person name="Ahrendt S."/>
            <person name="Wang J."/>
            <person name="Lipzen A."/>
            <person name="Daum C."/>
            <person name="Barry K."/>
            <person name="Grigoriev I.V."/>
            <person name="Favel A."/>
            <person name="Rosso M.N."/>
            <person name="Martin F."/>
        </authorList>
    </citation>
    <scope>NUCLEOTIDE SEQUENCE [LARGE SCALE GENOMIC DNA]</scope>
    <source>
        <strain evidence="2 3">CIRM-BRFM 2984</strain>
    </source>
</reference>
<comment type="caution">
    <text evidence="2">The sequence shown here is derived from an EMBL/GenBank/DDBJ whole genome shotgun (WGS) entry which is preliminary data.</text>
</comment>
<gene>
    <name evidence="2" type="ORF">R3P38DRAFT_3362725</name>
</gene>